<organism evidence="3 4">
    <name type="scientific">Mytilus galloprovincialis</name>
    <name type="common">Mediterranean mussel</name>
    <dbReference type="NCBI Taxonomy" id="29158"/>
    <lineage>
        <taxon>Eukaryota</taxon>
        <taxon>Metazoa</taxon>
        <taxon>Spiralia</taxon>
        <taxon>Lophotrochozoa</taxon>
        <taxon>Mollusca</taxon>
        <taxon>Bivalvia</taxon>
        <taxon>Autobranchia</taxon>
        <taxon>Pteriomorphia</taxon>
        <taxon>Mytilida</taxon>
        <taxon>Mytiloidea</taxon>
        <taxon>Mytilidae</taxon>
        <taxon>Mytilinae</taxon>
        <taxon>Mytilus</taxon>
    </lineage>
</organism>
<keyword evidence="4" id="KW-1185">Reference proteome</keyword>
<dbReference type="PROSITE" id="PS50853">
    <property type="entry name" value="FN3"/>
    <property type="match status" value="1"/>
</dbReference>
<reference evidence="3" key="1">
    <citation type="submission" date="2018-11" db="EMBL/GenBank/DDBJ databases">
        <authorList>
            <person name="Alioto T."/>
            <person name="Alioto T."/>
        </authorList>
    </citation>
    <scope>NUCLEOTIDE SEQUENCE</scope>
</reference>
<dbReference type="InterPro" id="IPR050713">
    <property type="entry name" value="RTP_Phos/Ushers"/>
</dbReference>
<dbReference type="SMART" id="SM00181">
    <property type="entry name" value="EGF"/>
    <property type="match status" value="6"/>
</dbReference>
<evidence type="ECO:0000313" key="3">
    <source>
        <dbReference type="EMBL" id="VDI09325.1"/>
    </source>
</evidence>
<dbReference type="Gene3D" id="2.60.40.10">
    <property type="entry name" value="Immunoglobulins"/>
    <property type="match status" value="2"/>
</dbReference>
<protein>
    <recommendedName>
        <fullName evidence="2">Fibronectin type-III domain-containing protein</fullName>
    </recommendedName>
</protein>
<dbReference type="CDD" id="cd00063">
    <property type="entry name" value="FN3"/>
    <property type="match status" value="2"/>
</dbReference>
<dbReference type="InterPro" id="IPR013783">
    <property type="entry name" value="Ig-like_fold"/>
</dbReference>
<name>A0A8B6CUK1_MYTGA</name>
<dbReference type="InterPro" id="IPR003961">
    <property type="entry name" value="FN3_dom"/>
</dbReference>
<dbReference type="SUPFAM" id="SSF49265">
    <property type="entry name" value="Fibronectin type III"/>
    <property type="match status" value="1"/>
</dbReference>
<dbReference type="InterPro" id="IPR036116">
    <property type="entry name" value="FN3_sf"/>
</dbReference>
<dbReference type="AlphaFoldDB" id="A0A8B6CUK1"/>
<dbReference type="EMBL" id="UYJE01002279">
    <property type="protein sequence ID" value="VDI09325.1"/>
    <property type="molecule type" value="Genomic_DNA"/>
</dbReference>
<keyword evidence="1" id="KW-0812">Transmembrane</keyword>
<dbReference type="SUPFAM" id="SSF57184">
    <property type="entry name" value="Growth factor receptor domain"/>
    <property type="match status" value="1"/>
</dbReference>
<keyword evidence="1" id="KW-0472">Membrane</keyword>
<dbReference type="Pfam" id="PF00041">
    <property type="entry name" value="fn3"/>
    <property type="match status" value="1"/>
</dbReference>
<dbReference type="OrthoDB" id="6094385at2759"/>
<feature type="transmembrane region" description="Helical" evidence="1">
    <location>
        <begin position="715"/>
        <end position="738"/>
    </location>
</feature>
<dbReference type="Proteomes" id="UP000596742">
    <property type="component" value="Unassembled WGS sequence"/>
</dbReference>
<dbReference type="InterPro" id="IPR000742">
    <property type="entry name" value="EGF"/>
</dbReference>
<dbReference type="InterPro" id="IPR009030">
    <property type="entry name" value="Growth_fac_rcpt_cys_sf"/>
</dbReference>
<dbReference type="SMART" id="SM00060">
    <property type="entry name" value="FN3"/>
    <property type="match status" value="3"/>
</dbReference>
<comment type="caution">
    <text evidence="3">The sequence shown here is derived from an EMBL/GenBank/DDBJ whole genome shotgun (WGS) entry which is preliminary data.</text>
</comment>
<dbReference type="PANTHER" id="PTHR46957">
    <property type="entry name" value="CYTOKINE RECEPTOR"/>
    <property type="match status" value="1"/>
</dbReference>
<sequence length="757" mass="82406">MHKLNTLSKINIDATFEYHDRQLFKRYTEVGICDHNTRWFMFHIDGTALNFIFIFTVTDCKSTIPPKFNIKLGGLCTELNDHCSDTDAQCVDDGGGFFTCRCKSDFRQINGTCIHLIPIGGLCMGFKYLCEDINADCIADGGGVFTCQCKKTFQPSNDIPLYGECSHSNDTCADSDAVCIDEDDDPHGGEHNYMCQCKYDFIEIKGTCVKFIPIDGLCLGFENLGLCADSNAHCTDDGGGSLTCQCRKPFVPANGKCKQIIPVGDRCVGLEPLCADSNAHCVYDGGAGLKCKCRDPFTPSNGTCIQVVSTTTMKTTQPTTITLIPLGEFCYPGWSSGVCSDPNSRCLGSGEEVYFCSCISGYHGVNGTCVLNQDVTTMKTPPSTTVTLIPLDGFCYPDLSTGNCSDPNSRCEDGGEEIFICSCISGYHDINGTCVVVQAPVNPPKFSLDTVHATTSIQGRILYPQVFTNTAVTILVDGKSTSKIHIYGTYFSINHLSPGVCYTVQLALVVNSVSRRSEVHRGCTSPDAPNSLKLLQQTTAKIALNITKGLGHFDNFIVYMNGKQQGTIKNSTGSFIYYVINGLDAGMSYTIYVVAVANGLRSAASNSLQTHTNPFPPSKIVMVRHDHNSIDVNIFKSSGHADYYNVYLNDQKVKQLVVSTSTINTVLCHIDGLSPHTLYSIYVIAVSNGYNSTRSRELHIETDVAASNSQLSPGVIAGISVACIVGICFLLVISWFVIRPKILQKRSDQQILLGRYE</sequence>
<keyword evidence="1" id="KW-1133">Transmembrane helix</keyword>
<dbReference type="PANTHER" id="PTHR46957:SF3">
    <property type="entry name" value="CYTOKINE RECEPTOR"/>
    <property type="match status" value="1"/>
</dbReference>
<evidence type="ECO:0000256" key="1">
    <source>
        <dbReference type="SAM" id="Phobius"/>
    </source>
</evidence>
<feature type="domain" description="Fibronectin type-III" evidence="2">
    <location>
        <begin position="616"/>
        <end position="705"/>
    </location>
</feature>
<evidence type="ECO:0000259" key="2">
    <source>
        <dbReference type="PROSITE" id="PS50853"/>
    </source>
</evidence>
<dbReference type="GO" id="GO:0016020">
    <property type="term" value="C:membrane"/>
    <property type="evidence" value="ECO:0007669"/>
    <property type="project" value="UniProtKB-SubCell"/>
</dbReference>
<accession>A0A8B6CUK1</accession>
<proteinExistence type="predicted"/>
<evidence type="ECO:0000313" key="4">
    <source>
        <dbReference type="Proteomes" id="UP000596742"/>
    </source>
</evidence>
<gene>
    <name evidence="3" type="ORF">MGAL_10B003886</name>
</gene>